<reference evidence="1" key="1">
    <citation type="submission" date="2020-08" db="EMBL/GenBank/DDBJ databases">
        <title>Multicomponent nature underlies the extraordinary mechanical properties of spider dragline silk.</title>
        <authorList>
            <person name="Kono N."/>
            <person name="Nakamura H."/>
            <person name="Mori M."/>
            <person name="Yoshida Y."/>
            <person name="Ohtoshi R."/>
            <person name="Malay A.D."/>
            <person name="Moran D.A.P."/>
            <person name="Tomita M."/>
            <person name="Numata K."/>
            <person name="Arakawa K."/>
        </authorList>
    </citation>
    <scope>NUCLEOTIDE SEQUENCE</scope>
</reference>
<dbReference type="AlphaFoldDB" id="A0A8X6SDY4"/>
<proteinExistence type="predicted"/>
<dbReference type="EMBL" id="BMAU01021291">
    <property type="protein sequence ID" value="GFY09673.1"/>
    <property type="molecule type" value="Genomic_DNA"/>
</dbReference>
<dbReference type="Proteomes" id="UP000887159">
    <property type="component" value="Unassembled WGS sequence"/>
</dbReference>
<keyword evidence="2" id="KW-1185">Reference proteome</keyword>
<protein>
    <submittedName>
        <fullName evidence="1">Uncharacterized protein</fullName>
    </submittedName>
</protein>
<comment type="caution">
    <text evidence="1">The sequence shown here is derived from an EMBL/GenBank/DDBJ whole genome shotgun (WGS) entry which is preliminary data.</text>
</comment>
<organism evidence="1 2">
    <name type="scientific">Trichonephila clavipes</name>
    <name type="common">Golden silk orbweaver</name>
    <name type="synonym">Nephila clavipes</name>
    <dbReference type="NCBI Taxonomy" id="2585209"/>
    <lineage>
        <taxon>Eukaryota</taxon>
        <taxon>Metazoa</taxon>
        <taxon>Ecdysozoa</taxon>
        <taxon>Arthropoda</taxon>
        <taxon>Chelicerata</taxon>
        <taxon>Arachnida</taxon>
        <taxon>Araneae</taxon>
        <taxon>Araneomorphae</taxon>
        <taxon>Entelegynae</taxon>
        <taxon>Araneoidea</taxon>
        <taxon>Nephilidae</taxon>
        <taxon>Trichonephila</taxon>
    </lineage>
</organism>
<evidence type="ECO:0000313" key="2">
    <source>
        <dbReference type="Proteomes" id="UP000887159"/>
    </source>
</evidence>
<accession>A0A8X6SDY4</accession>
<gene>
    <name evidence="1" type="ORF">TNCV_381671</name>
</gene>
<sequence length="136" mass="15882">MITNFFIPELNNHDVQELWFQQDSATCHTDRATIDLLKDVCYTRAFGNGPRNFEPWSSDVDDTRADTPSPNYHTSPREDVSALYRFNVHRCPTRRVLWYWARTHDIHAMVRYPNHWATAALKIVGKLALMLKNPPP</sequence>
<evidence type="ECO:0000313" key="1">
    <source>
        <dbReference type="EMBL" id="GFY09673.1"/>
    </source>
</evidence>
<name>A0A8X6SDY4_TRICX</name>